<keyword evidence="3" id="KW-1185">Reference proteome</keyword>
<keyword evidence="1" id="KW-0175">Coiled coil</keyword>
<organism evidence="2 3">
    <name type="scientific">Oceanobacillus bengalensis</name>
    <dbReference type="NCBI Taxonomy" id="1435466"/>
    <lineage>
        <taxon>Bacteria</taxon>
        <taxon>Bacillati</taxon>
        <taxon>Bacillota</taxon>
        <taxon>Bacilli</taxon>
        <taxon>Bacillales</taxon>
        <taxon>Bacillaceae</taxon>
        <taxon>Oceanobacillus</taxon>
    </lineage>
</organism>
<keyword evidence="2" id="KW-0946">Virion</keyword>
<protein>
    <submittedName>
        <fullName evidence="2">Spore coat protein</fullName>
    </submittedName>
</protein>
<comment type="caution">
    <text evidence="2">The sequence shown here is derived from an EMBL/GenBank/DDBJ whole genome shotgun (WGS) entry which is preliminary data.</text>
</comment>
<evidence type="ECO:0000313" key="3">
    <source>
        <dbReference type="Proteomes" id="UP000281813"/>
    </source>
</evidence>
<evidence type="ECO:0000256" key="1">
    <source>
        <dbReference type="SAM" id="Coils"/>
    </source>
</evidence>
<dbReference type="Proteomes" id="UP000281813">
    <property type="component" value="Unassembled WGS sequence"/>
</dbReference>
<sequence>MDDSSKQQPATEKVIKVMVDNIFRKNGVQPEELKKNISDEQRQMLKEMVQDLRQQVDQFNKAQKKVTDSEE</sequence>
<dbReference type="EMBL" id="RBZO01000004">
    <property type="protein sequence ID" value="RKQ17540.1"/>
    <property type="molecule type" value="Genomic_DNA"/>
</dbReference>
<evidence type="ECO:0000313" key="2">
    <source>
        <dbReference type="EMBL" id="RKQ17540.1"/>
    </source>
</evidence>
<dbReference type="OrthoDB" id="2739784at2"/>
<gene>
    <name evidence="2" type="ORF">D8M05_03845</name>
</gene>
<name>A0A494Z4S3_9BACI</name>
<accession>A0A494Z4S3</accession>
<dbReference type="AlphaFoldDB" id="A0A494Z4S3"/>
<keyword evidence="2" id="KW-0167">Capsid protein</keyword>
<reference evidence="2 3" key="1">
    <citation type="journal article" date="2015" name="Antonie Van Leeuwenhoek">
        <title>Oceanobacillus bengalensis sp. nov., a bacterium isolated from seawater of the Bay of Bengal.</title>
        <authorList>
            <person name="Yongchang O."/>
            <person name="Xiang W."/>
            <person name="Wang G."/>
        </authorList>
    </citation>
    <scope>NUCLEOTIDE SEQUENCE [LARGE SCALE GENOMIC DNA]</scope>
    <source>
        <strain evidence="2 3">MCCC 1K00260</strain>
    </source>
</reference>
<feature type="coiled-coil region" evidence="1">
    <location>
        <begin position="35"/>
        <end position="65"/>
    </location>
</feature>
<dbReference type="RefSeq" id="WP_121128824.1">
    <property type="nucleotide sequence ID" value="NZ_JBHUFK010000001.1"/>
</dbReference>
<proteinExistence type="predicted"/>